<dbReference type="PROSITE" id="PS51257">
    <property type="entry name" value="PROKAR_LIPOPROTEIN"/>
    <property type="match status" value="1"/>
</dbReference>
<evidence type="ECO:0000256" key="1">
    <source>
        <dbReference type="ARBA" id="ARBA00022475"/>
    </source>
</evidence>
<evidence type="ECO:0000256" key="3">
    <source>
        <dbReference type="ARBA" id="ARBA00023136"/>
    </source>
</evidence>
<feature type="chain" id="PRO_5041268032" evidence="6">
    <location>
        <begin position="30"/>
        <end position="555"/>
    </location>
</feature>
<keyword evidence="1" id="KW-1003">Cell membrane</keyword>
<dbReference type="Gene3D" id="3.40.190.10">
    <property type="entry name" value="Periplasmic binding protein-like II"/>
    <property type="match status" value="2"/>
</dbReference>
<dbReference type="Pfam" id="PF01547">
    <property type="entry name" value="SBP_bac_1"/>
    <property type="match status" value="1"/>
</dbReference>
<accession>A0AA41QAI2</accession>
<keyword evidence="8" id="KW-1185">Reference proteome</keyword>
<comment type="caution">
    <text evidence="7">The sequence shown here is derived from an EMBL/GenBank/DDBJ whole genome shotgun (WGS) entry which is preliminary data.</text>
</comment>
<evidence type="ECO:0000313" key="8">
    <source>
        <dbReference type="Proteomes" id="UP001165405"/>
    </source>
</evidence>
<name>A0AA41QAI2_9MICO</name>
<dbReference type="Proteomes" id="UP001165405">
    <property type="component" value="Unassembled WGS sequence"/>
</dbReference>
<dbReference type="InterPro" id="IPR050490">
    <property type="entry name" value="Bact_solute-bd_prot1"/>
</dbReference>
<feature type="signal peptide" evidence="6">
    <location>
        <begin position="1"/>
        <end position="29"/>
    </location>
</feature>
<dbReference type="SUPFAM" id="SSF53850">
    <property type="entry name" value="Periplasmic binding protein-like II"/>
    <property type="match status" value="1"/>
</dbReference>
<keyword evidence="4" id="KW-0564">Palmitate</keyword>
<evidence type="ECO:0000256" key="5">
    <source>
        <dbReference type="ARBA" id="ARBA00023288"/>
    </source>
</evidence>
<evidence type="ECO:0000256" key="4">
    <source>
        <dbReference type="ARBA" id="ARBA00023139"/>
    </source>
</evidence>
<organism evidence="7 8">
    <name type="scientific">Antribacter soli</name>
    <dbReference type="NCBI Taxonomy" id="2910976"/>
    <lineage>
        <taxon>Bacteria</taxon>
        <taxon>Bacillati</taxon>
        <taxon>Actinomycetota</taxon>
        <taxon>Actinomycetes</taxon>
        <taxon>Micrococcales</taxon>
        <taxon>Promicromonosporaceae</taxon>
        <taxon>Antribacter</taxon>
    </lineage>
</organism>
<proteinExistence type="predicted"/>
<dbReference type="InterPro" id="IPR006059">
    <property type="entry name" value="SBP"/>
</dbReference>
<evidence type="ECO:0000256" key="6">
    <source>
        <dbReference type="SAM" id="SignalP"/>
    </source>
</evidence>
<dbReference type="AlphaFoldDB" id="A0AA41QAI2"/>
<keyword evidence="3" id="KW-0472">Membrane</keyword>
<dbReference type="PANTHER" id="PTHR43649:SF33">
    <property type="entry name" value="POLYGALACTURONAN_RHAMNOGALACTURONAN-BINDING PROTEIN YTCQ"/>
    <property type="match status" value="1"/>
</dbReference>
<dbReference type="RefSeq" id="WP_236087228.1">
    <property type="nucleotide sequence ID" value="NZ_JAKGSG010000005.1"/>
</dbReference>
<sequence length="555" mass="60285">MKNTTRMRAATTLAAASLTLTLTACSSGAGGEEVEGASTGVTIDEEHSVGAMADFGVGTSFKATEPVDFSLMYRDHPNYPVKDDWSVFQHLEDDRNVTFTRTDVPLADWDAKKSLLVGAGDASELIPVTYPGQETQFVSGGAILPVSDYLQYLPNYQDKIEQWGLEQELDNLRQADGKYYILPGLREVPDVQYSVVVRDDLFQKAGITEDPETWEEFAEDLEKVKAANPELSYAFSDRWSDKTPLGAMLQYMAPNYGTSGGWGYANTWYDADAEEFEFTGTTDGYKELVTQAQAMVASGALDPEITQSDDQAVQKFISGASAAISGNTQVINEYRTKFADAGLGDVPLRMIVLPGGPAGDWLPSGRLSSGIMLSADAAGAPHFKAMLQFVDWLYYSDEGLEFAQWGVDGETFTAGADGVRTLQSDIGWNALNPGAPKKLNADFGYSNGVFLLANGSSKELLQSVMSDETKEWTEAVLGKKEILTPAPSASLNEMELEQASLLDTQLKDAVMAATAAFVTGQRPLDDWDAYVQEIEGLGSSQLIDTYNSAFERKNS</sequence>
<evidence type="ECO:0000256" key="2">
    <source>
        <dbReference type="ARBA" id="ARBA00022729"/>
    </source>
</evidence>
<evidence type="ECO:0000313" key="7">
    <source>
        <dbReference type="EMBL" id="MCF4119531.1"/>
    </source>
</evidence>
<keyword evidence="2 6" id="KW-0732">Signal</keyword>
<protein>
    <submittedName>
        <fullName evidence="7">Extracellular solute-binding protein</fullName>
    </submittedName>
</protein>
<dbReference type="CDD" id="cd13583">
    <property type="entry name" value="PBP2_AlgQ_like_4"/>
    <property type="match status" value="1"/>
</dbReference>
<dbReference type="PANTHER" id="PTHR43649">
    <property type="entry name" value="ARABINOSE-BINDING PROTEIN-RELATED"/>
    <property type="match status" value="1"/>
</dbReference>
<reference evidence="7" key="1">
    <citation type="submission" date="2022-01" db="EMBL/GenBank/DDBJ databases">
        <title>Antribacter sp. nov., isolated from Guizhou of China.</title>
        <authorList>
            <person name="Chengliang C."/>
            <person name="Ya Z."/>
        </authorList>
    </citation>
    <scope>NUCLEOTIDE SEQUENCE</scope>
    <source>
        <strain evidence="7">KLBMP 9083</strain>
    </source>
</reference>
<gene>
    <name evidence="7" type="ORF">L1785_00875</name>
</gene>
<keyword evidence="5" id="KW-0449">Lipoprotein</keyword>
<dbReference type="EMBL" id="JAKGSG010000005">
    <property type="protein sequence ID" value="MCF4119531.1"/>
    <property type="molecule type" value="Genomic_DNA"/>
</dbReference>